<keyword evidence="3 8" id="KW-0479">Metal-binding</keyword>
<feature type="binding site" evidence="8">
    <location>
        <position position="83"/>
    </location>
    <ligand>
        <name>Mn(2+)</name>
        <dbReference type="ChEBI" id="CHEBI:29035"/>
        <label>1</label>
    </ligand>
</feature>
<dbReference type="InterPro" id="IPR004464">
    <property type="entry name" value="FBPase_class-2/SBPase"/>
</dbReference>
<organism evidence="11 12">
    <name type="scientific">Deinococcus marmoris</name>
    <dbReference type="NCBI Taxonomy" id="249408"/>
    <lineage>
        <taxon>Bacteria</taxon>
        <taxon>Thermotogati</taxon>
        <taxon>Deinococcota</taxon>
        <taxon>Deinococci</taxon>
        <taxon>Deinococcales</taxon>
        <taxon>Deinococcaceae</taxon>
        <taxon>Deinococcus</taxon>
    </lineage>
</organism>
<dbReference type="GO" id="GO:0042132">
    <property type="term" value="F:fructose 1,6-bisphosphate 1-phosphatase activity"/>
    <property type="evidence" value="ECO:0007669"/>
    <property type="project" value="UniProtKB-EC"/>
</dbReference>
<keyword evidence="4" id="KW-0378">Hydrolase</keyword>
<dbReference type="NCBIfam" id="TIGR00330">
    <property type="entry name" value="glpX"/>
    <property type="match status" value="1"/>
</dbReference>
<feature type="binding site" evidence="9">
    <location>
        <position position="168"/>
    </location>
    <ligand>
        <name>substrate</name>
    </ligand>
</feature>
<feature type="binding site" evidence="9">
    <location>
        <begin position="137"/>
        <end position="139"/>
    </location>
    <ligand>
        <name>substrate</name>
    </ligand>
</feature>
<gene>
    <name evidence="11" type="ORF">BOO71_0005455</name>
</gene>
<dbReference type="GO" id="GO:0005829">
    <property type="term" value="C:cytosol"/>
    <property type="evidence" value="ECO:0007669"/>
    <property type="project" value="TreeGrafter"/>
</dbReference>
<dbReference type="Proteomes" id="UP000186607">
    <property type="component" value="Unassembled WGS sequence"/>
</dbReference>
<feature type="binding site" evidence="8">
    <location>
        <position position="107"/>
    </location>
    <ligand>
        <name>Mn(2+)</name>
        <dbReference type="ChEBI" id="CHEBI:29035"/>
        <label>1</label>
    </ligand>
</feature>
<evidence type="ECO:0000256" key="1">
    <source>
        <dbReference type="ARBA" id="ARBA00001273"/>
    </source>
</evidence>
<evidence type="ECO:0000313" key="11">
    <source>
        <dbReference type="EMBL" id="OLV18438.1"/>
    </source>
</evidence>
<dbReference type="eggNOG" id="COG1494">
    <property type="taxonomic scope" value="Bacteria"/>
</dbReference>
<feature type="binding site" evidence="9">
    <location>
        <position position="259"/>
    </location>
    <ligand>
        <name>substrate</name>
    </ligand>
</feature>
<dbReference type="PIRSF" id="PIRSF004532">
    <property type="entry name" value="GlpX"/>
    <property type="match status" value="1"/>
</dbReference>
<keyword evidence="12" id="KW-1185">Reference proteome</keyword>
<name>A0A1U7NZW0_9DEIO</name>
<keyword evidence="5 8" id="KW-0464">Manganese</keyword>
<evidence type="ECO:0000256" key="7">
    <source>
        <dbReference type="PIRNR" id="PIRNR004532"/>
    </source>
</evidence>
<dbReference type="FunFam" id="3.40.190.90:FF:000001">
    <property type="entry name" value="Fructose-1,6-bisphosphatase"/>
    <property type="match status" value="1"/>
</dbReference>
<feature type="compositionally biased region" description="Low complexity" evidence="10">
    <location>
        <begin position="16"/>
        <end position="37"/>
    </location>
</feature>
<dbReference type="GO" id="GO:0006071">
    <property type="term" value="P:glycerol metabolic process"/>
    <property type="evidence" value="ECO:0007669"/>
    <property type="project" value="InterPro"/>
</dbReference>
<evidence type="ECO:0000313" key="12">
    <source>
        <dbReference type="Proteomes" id="UP000186607"/>
    </source>
</evidence>
<evidence type="ECO:0000256" key="3">
    <source>
        <dbReference type="ARBA" id="ARBA00022723"/>
    </source>
</evidence>
<dbReference type="SUPFAM" id="SSF56655">
    <property type="entry name" value="Carbohydrate phosphatase"/>
    <property type="match status" value="1"/>
</dbReference>
<dbReference type="PANTHER" id="PTHR30447">
    <property type="entry name" value="FRUCTOSE-1,6-BISPHOSPHATASE CLASS 2"/>
    <property type="match status" value="1"/>
</dbReference>
<comment type="similarity">
    <text evidence="2 7">Belongs to the FBPase class 2 family.</text>
</comment>
<feature type="region of interest" description="Disordered" evidence="10">
    <location>
        <begin position="1"/>
        <end position="48"/>
    </location>
</feature>
<comment type="cofactor">
    <cofactor evidence="8">
        <name>Mn(2+)</name>
        <dbReference type="ChEBI" id="CHEBI:29035"/>
    </cofactor>
</comment>
<evidence type="ECO:0000256" key="2">
    <source>
        <dbReference type="ARBA" id="ARBA00008989"/>
    </source>
</evidence>
<evidence type="ECO:0000256" key="9">
    <source>
        <dbReference type="PIRSR" id="PIRSR004532-2"/>
    </source>
</evidence>
<keyword evidence="6 7" id="KW-0119">Carbohydrate metabolism</keyword>
<comment type="caution">
    <text evidence="11">The sequence shown here is derived from an EMBL/GenBank/DDBJ whole genome shotgun (WGS) entry which is preliminary data.</text>
</comment>
<dbReference type="Gene3D" id="3.40.190.90">
    <property type="match status" value="1"/>
</dbReference>
<feature type="binding site" evidence="8">
    <location>
        <position position="134"/>
    </location>
    <ligand>
        <name>Mn(2+)</name>
        <dbReference type="ChEBI" id="CHEBI:29035"/>
        <label>2</label>
    </ligand>
</feature>
<evidence type="ECO:0000256" key="5">
    <source>
        <dbReference type="ARBA" id="ARBA00023211"/>
    </source>
</evidence>
<evidence type="ECO:0000256" key="10">
    <source>
        <dbReference type="SAM" id="MobiDB-lite"/>
    </source>
</evidence>
<evidence type="ECO:0000256" key="8">
    <source>
        <dbReference type="PIRSR" id="PIRSR004532-1"/>
    </source>
</evidence>
<dbReference type="Pfam" id="PF03320">
    <property type="entry name" value="FBPase_glpX"/>
    <property type="match status" value="1"/>
</dbReference>
<dbReference type="GO" id="GO:0030388">
    <property type="term" value="P:fructose 1,6-bisphosphate metabolic process"/>
    <property type="evidence" value="ECO:0007669"/>
    <property type="project" value="TreeGrafter"/>
</dbReference>
<dbReference type="GO" id="GO:0006094">
    <property type="term" value="P:gluconeogenesis"/>
    <property type="evidence" value="ECO:0007669"/>
    <property type="project" value="InterPro"/>
</dbReference>
<sequence>MTSKRQHSDKASSSDSTEQAASAQDTASQHTASQSAAPRSTPTRNKTVRSFEHALVLETARVTEGAALAASKFMGLGDKNAVDGAGTEAMRELLNSLDIRGTVVIGEGEMDEAPMLYIGEQVGNGQYEVDIAVDPVEGTEVTAKGLPNGLAVIAISERGGLMHAPDCYMEKLIVPPPAAGRVNLDWPVEANLNVLAQSLARDVDDLMITILDRERHADLIRRVRATGARVKLIGDGDVIAGIAVGVRGSGVHALMGSGGAPEGVLSAAACKCLGAEIQGRFIAEDDAMRERFKTMGVDENRIYKTADLAPGSQMVFSATGITYGEILDGVRRFAGGARTHTLVMGYATRVVRFIDSIHLEDDKARVTIRV</sequence>
<feature type="binding site" evidence="8">
    <location>
        <position position="137"/>
    </location>
    <ligand>
        <name>Mn(2+)</name>
        <dbReference type="ChEBI" id="CHEBI:29035"/>
        <label>2</label>
    </ligand>
</feature>
<feature type="binding site" evidence="9">
    <location>
        <begin position="213"/>
        <end position="215"/>
    </location>
    <ligand>
        <name>substrate</name>
    </ligand>
</feature>
<evidence type="ECO:0000256" key="6">
    <source>
        <dbReference type="ARBA" id="ARBA00023277"/>
    </source>
</evidence>
<dbReference type="GO" id="GO:0046872">
    <property type="term" value="F:metal ion binding"/>
    <property type="evidence" value="ECO:0007669"/>
    <property type="project" value="UniProtKB-KW"/>
</dbReference>
<dbReference type="EMBL" id="MSTI01000066">
    <property type="protein sequence ID" value="OLV18438.1"/>
    <property type="molecule type" value="Genomic_DNA"/>
</dbReference>
<dbReference type="STRING" id="249408.BOO71_0005455"/>
<feature type="binding site" evidence="9">
    <location>
        <begin position="235"/>
        <end position="237"/>
    </location>
    <ligand>
        <name>substrate</name>
    </ligand>
</feature>
<dbReference type="RefSeq" id="WP_254843102.1">
    <property type="nucleotide sequence ID" value="NZ_MSTI01000066.1"/>
</dbReference>
<feature type="binding site" evidence="8">
    <location>
        <position position="262"/>
    </location>
    <ligand>
        <name>Mn(2+)</name>
        <dbReference type="ChEBI" id="CHEBI:29035"/>
        <label>2</label>
    </ligand>
</feature>
<reference evidence="11 12" key="1">
    <citation type="submission" date="2017-01" db="EMBL/GenBank/DDBJ databases">
        <title>Genome Analysis of Deinococcus marmoris KOPRI26562.</title>
        <authorList>
            <person name="Kim J.H."/>
            <person name="Oh H.-M."/>
        </authorList>
    </citation>
    <scope>NUCLEOTIDE SEQUENCE [LARGE SCALE GENOMIC DNA]</scope>
    <source>
        <strain evidence="11 12">KOPRI26562</strain>
    </source>
</reference>
<protein>
    <recommendedName>
        <fullName evidence="7">Fructose-1,6-bisphosphatase</fullName>
    </recommendedName>
</protein>
<proteinExistence type="inferred from homology"/>
<dbReference type="AlphaFoldDB" id="A0A1U7NZW0"/>
<dbReference type="CDD" id="cd01516">
    <property type="entry name" value="FBPase_glpX"/>
    <property type="match status" value="1"/>
</dbReference>
<dbReference type="Gene3D" id="3.30.540.10">
    <property type="entry name" value="Fructose-1,6-Bisphosphatase, subunit A, domain 1"/>
    <property type="match status" value="1"/>
</dbReference>
<dbReference type="PANTHER" id="PTHR30447:SF0">
    <property type="entry name" value="FRUCTOSE-1,6-BISPHOSPHATASE 1 CLASS 2-RELATED"/>
    <property type="match status" value="1"/>
</dbReference>
<accession>A0A1U7NZW0</accession>
<evidence type="ECO:0000256" key="4">
    <source>
        <dbReference type="ARBA" id="ARBA00022801"/>
    </source>
</evidence>
<comment type="catalytic activity">
    <reaction evidence="1">
        <text>beta-D-fructose 1,6-bisphosphate + H2O = beta-D-fructose 6-phosphate + phosphate</text>
        <dbReference type="Rhea" id="RHEA:11064"/>
        <dbReference type="ChEBI" id="CHEBI:15377"/>
        <dbReference type="ChEBI" id="CHEBI:32966"/>
        <dbReference type="ChEBI" id="CHEBI:43474"/>
        <dbReference type="ChEBI" id="CHEBI:57634"/>
        <dbReference type="EC" id="3.1.3.11"/>
    </reaction>
</comment>
<feature type="compositionally biased region" description="Basic and acidic residues" evidence="10">
    <location>
        <begin position="1"/>
        <end position="12"/>
    </location>
</feature>